<dbReference type="GO" id="GO:0005886">
    <property type="term" value="C:plasma membrane"/>
    <property type="evidence" value="ECO:0007669"/>
    <property type="project" value="UniProtKB-SubCell"/>
</dbReference>
<evidence type="ECO:0000256" key="5">
    <source>
        <dbReference type="ARBA" id="ARBA00023136"/>
    </source>
</evidence>
<keyword evidence="2" id="KW-1003">Cell membrane</keyword>
<keyword evidence="4 6" id="KW-1133">Transmembrane helix</keyword>
<dbReference type="AlphaFoldDB" id="A0A2G5K3C5"/>
<keyword evidence="10" id="KW-1185">Reference proteome</keyword>
<comment type="caution">
    <text evidence="9">The sequence shown here is derived from an EMBL/GenBank/DDBJ whole genome shotgun (WGS) entry which is preliminary data.</text>
</comment>
<feature type="transmembrane region" description="Helical" evidence="6">
    <location>
        <begin position="292"/>
        <end position="311"/>
    </location>
</feature>
<feature type="domain" description="Type II secretion system protein GspF" evidence="7">
    <location>
        <begin position="154"/>
        <end position="276"/>
    </location>
</feature>
<dbReference type="EMBL" id="MDGM01000012">
    <property type="protein sequence ID" value="PIB24036.1"/>
    <property type="molecule type" value="Genomic_DNA"/>
</dbReference>
<evidence type="ECO:0000259" key="8">
    <source>
        <dbReference type="Pfam" id="PF19360"/>
    </source>
</evidence>
<feature type="transmembrane region" description="Helical" evidence="6">
    <location>
        <begin position="91"/>
        <end position="110"/>
    </location>
</feature>
<sequence>MGYQAIIFLLIFIGVILIVEGLYLMAFGKTISNAKTLNRRLALLEQGKDQEEVLQTLRKERDQHRRSLSLPIVSILTKKAAQANIQFSPRALFMIMIFVAIFSFIMLSFFTSASPTTCGIVAVILGVGGVYYWLNSKAKKRISDFEEQLPDAVDLVVRSLKVGHPFSSAINVVAAEMPDPIGSEFGIIADEATYGMEVTEALNDMADRIDLQDVRFFAVAVGIQARSGGNLAEILDGLSKIIRARFKLFRRVRAITAEAKWSGWFLSVFPFGALVAIQLMNPNYYDAIKESVIYVPGAIFVIAMLVVNIFVMRAMVNIKV</sequence>
<evidence type="ECO:0000313" key="9">
    <source>
        <dbReference type="EMBL" id="PIB24036.1"/>
    </source>
</evidence>
<evidence type="ECO:0000256" key="4">
    <source>
        <dbReference type="ARBA" id="ARBA00022989"/>
    </source>
</evidence>
<evidence type="ECO:0000256" key="3">
    <source>
        <dbReference type="ARBA" id="ARBA00022692"/>
    </source>
</evidence>
<comment type="subcellular location">
    <subcellularLocation>
        <location evidence="1">Cell membrane</location>
        <topology evidence="1">Multi-pass membrane protein</topology>
    </subcellularLocation>
</comment>
<organism evidence="9 10">
    <name type="scientific">Paramylibacter kogurei</name>
    <dbReference type="NCBI Taxonomy" id="1889778"/>
    <lineage>
        <taxon>Bacteria</taxon>
        <taxon>Pseudomonadati</taxon>
        <taxon>Pseudomonadota</taxon>
        <taxon>Alphaproteobacteria</taxon>
        <taxon>Rhodobacterales</taxon>
        <taxon>Paracoccaceae</taxon>
        <taxon>Paramylibacter</taxon>
    </lineage>
</organism>
<evidence type="ECO:0000256" key="1">
    <source>
        <dbReference type="ARBA" id="ARBA00004651"/>
    </source>
</evidence>
<feature type="transmembrane region" description="Helical" evidence="6">
    <location>
        <begin position="261"/>
        <end position="280"/>
    </location>
</feature>
<evidence type="ECO:0000313" key="10">
    <source>
        <dbReference type="Proteomes" id="UP000231516"/>
    </source>
</evidence>
<dbReference type="Pfam" id="PF00482">
    <property type="entry name" value="T2SSF"/>
    <property type="match status" value="1"/>
</dbReference>
<feature type="transmembrane region" description="Helical" evidence="6">
    <location>
        <begin position="6"/>
        <end position="26"/>
    </location>
</feature>
<dbReference type="PANTHER" id="PTHR35007">
    <property type="entry name" value="INTEGRAL MEMBRANE PROTEIN-RELATED"/>
    <property type="match status" value="1"/>
</dbReference>
<protein>
    <submittedName>
        <fullName evidence="9">Pilus assembly protein TadB</fullName>
    </submittedName>
</protein>
<keyword evidence="5 6" id="KW-0472">Membrane</keyword>
<reference evidence="9 10" key="1">
    <citation type="submission" date="2016-08" db="EMBL/GenBank/DDBJ databases">
        <title>Draft genome of Amylibacter sp. strain 4G11.</title>
        <authorList>
            <person name="Wong S.-K."/>
            <person name="Hamasaki K."/>
            <person name="Yoshizawa S."/>
        </authorList>
    </citation>
    <scope>NUCLEOTIDE SEQUENCE [LARGE SCALE GENOMIC DNA]</scope>
    <source>
        <strain evidence="9 10">4G11</strain>
    </source>
</reference>
<proteinExistence type="predicted"/>
<accession>A0A2G5K3C5</accession>
<dbReference type="OrthoDB" id="9803381at2"/>
<dbReference type="InterPro" id="IPR042094">
    <property type="entry name" value="T2SS_GspF_sf"/>
</dbReference>
<name>A0A2G5K3C5_9RHOB</name>
<dbReference type="Gene3D" id="1.20.81.30">
    <property type="entry name" value="Type II secretion system (T2SS), domain F"/>
    <property type="match status" value="1"/>
</dbReference>
<dbReference type="InterPro" id="IPR018076">
    <property type="entry name" value="T2SS_GspF_dom"/>
</dbReference>
<feature type="domain" description="Type II secretion system protein TadB-like N-terminal" evidence="8">
    <location>
        <begin position="3"/>
        <end position="141"/>
    </location>
</feature>
<dbReference type="PANTHER" id="PTHR35007:SF1">
    <property type="entry name" value="PILUS ASSEMBLY PROTEIN"/>
    <property type="match status" value="1"/>
</dbReference>
<dbReference type="RefSeq" id="WP_099592315.1">
    <property type="nucleotide sequence ID" value="NZ_MDGM01000012.1"/>
</dbReference>
<dbReference type="Pfam" id="PF19360">
    <property type="entry name" value="TadB_TadC_N"/>
    <property type="match status" value="1"/>
</dbReference>
<feature type="transmembrane region" description="Helical" evidence="6">
    <location>
        <begin position="116"/>
        <end position="134"/>
    </location>
</feature>
<evidence type="ECO:0000256" key="6">
    <source>
        <dbReference type="SAM" id="Phobius"/>
    </source>
</evidence>
<keyword evidence="3 6" id="KW-0812">Transmembrane</keyword>
<dbReference type="InterPro" id="IPR045824">
    <property type="entry name" value="T2SS_TadB-like_N"/>
</dbReference>
<gene>
    <name evidence="9" type="ORF">BFP76_01945</name>
</gene>
<dbReference type="Proteomes" id="UP000231516">
    <property type="component" value="Unassembled WGS sequence"/>
</dbReference>
<evidence type="ECO:0000259" key="7">
    <source>
        <dbReference type="Pfam" id="PF00482"/>
    </source>
</evidence>
<evidence type="ECO:0000256" key="2">
    <source>
        <dbReference type="ARBA" id="ARBA00022475"/>
    </source>
</evidence>